<evidence type="ECO:0000256" key="1">
    <source>
        <dbReference type="ARBA" id="ARBA00004772"/>
    </source>
</evidence>
<comment type="similarity">
    <text evidence="2 9">Belongs to the uroporphyrinogen-III synthase family.</text>
</comment>
<dbReference type="PANTHER" id="PTHR38042:SF1">
    <property type="entry name" value="UROPORPHYRINOGEN-III SYNTHASE, CHLOROPLASTIC"/>
    <property type="match status" value="1"/>
</dbReference>
<dbReference type="GO" id="GO:0006782">
    <property type="term" value="P:protoporphyrinogen IX biosynthetic process"/>
    <property type="evidence" value="ECO:0007669"/>
    <property type="project" value="UniProtKB-UniRule"/>
</dbReference>
<sequence>MSSLTGRTVLVTRGKTQAASMVHAIERQGGNVIHTPLVTFQVNNTSENQRILIQLHDYDWVFFTSSNGVKFFFTILNDINIEVPVNLRFAVVGEKTERTLEKYGYQADFVPSSFKGSKMGKEFFERFEPSMSILYVRGNRSRDDLVDNFKEQQVFFQTITAYDTLLVKNDKHKIEKLVENGEIDALTFTSPSTVEAFSEMIEIEDVCSIPCFCIGPTTASEAEGAGFRHIFIPESYTIDHMVDSLSQYFQEGER</sequence>
<evidence type="ECO:0000256" key="3">
    <source>
        <dbReference type="ARBA" id="ARBA00013109"/>
    </source>
</evidence>
<dbReference type="GO" id="GO:0004852">
    <property type="term" value="F:uroporphyrinogen-III synthase activity"/>
    <property type="evidence" value="ECO:0007669"/>
    <property type="project" value="UniProtKB-UniRule"/>
</dbReference>
<accession>A0A4Z0H4G0</accession>
<dbReference type="PANTHER" id="PTHR38042">
    <property type="entry name" value="UROPORPHYRINOGEN-III SYNTHASE, CHLOROPLASTIC"/>
    <property type="match status" value="1"/>
</dbReference>
<evidence type="ECO:0000256" key="7">
    <source>
        <dbReference type="ARBA" id="ARBA00040167"/>
    </source>
</evidence>
<dbReference type="SUPFAM" id="SSF69618">
    <property type="entry name" value="HemD-like"/>
    <property type="match status" value="1"/>
</dbReference>
<evidence type="ECO:0000256" key="5">
    <source>
        <dbReference type="ARBA" id="ARBA00023244"/>
    </source>
</evidence>
<dbReference type="Gene3D" id="3.40.50.10090">
    <property type="match status" value="2"/>
</dbReference>
<dbReference type="EC" id="4.2.1.75" evidence="3 9"/>
<evidence type="ECO:0000256" key="9">
    <source>
        <dbReference type="RuleBase" id="RU366031"/>
    </source>
</evidence>
<evidence type="ECO:0000256" key="8">
    <source>
        <dbReference type="ARBA" id="ARBA00048617"/>
    </source>
</evidence>
<evidence type="ECO:0000256" key="6">
    <source>
        <dbReference type="ARBA" id="ARBA00037589"/>
    </source>
</evidence>
<dbReference type="RefSeq" id="WP_135326732.1">
    <property type="nucleotide sequence ID" value="NZ_SRJC01000001.1"/>
</dbReference>
<dbReference type="UniPathway" id="UPA00251">
    <property type="reaction ID" value="UER00320"/>
</dbReference>
<dbReference type="CDD" id="cd06578">
    <property type="entry name" value="HemD"/>
    <property type="match status" value="1"/>
</dbReference>
<gene>
    <name evidence="11" type="ORF">E4663_03830</name>
</gene>
<evidence type="ECO:0000313" key="11">
    <source>
        <dbReference type="EMBL" id="TGB04146.1"/>
    </source>
</evidence>
<evidence type="ECO:0000256" key="2">
    <source>
        <dbReference type="ARBA" id="ARBA00008133"/>
    </source>
</evidence>
<comment type="function">
    <text evidence="6 9">Catalyzes cyclization of the linear tetrapyrrole, hydroxymethylbilane, to the macrocyclic uroporphyrinogen III.</text>
</comment>
<evidence type="ECO:0000313" key="12">
    <source>
        <dbReference type="Proteomes" id="UP000297982"/>
    </source>
</evidence>
<dbReference type="Pfam" id="PF02602">
    <property type="entry name" value="HEM4"/>
    <property type="match status" value="1"/>
</dbReference>
<dbReference type="GO" id="GO:0006780">
    <property type="term" value="P:uroporphyrinogen III biosynthetic process"/>
    <property type="evidence" value="ECO:0007669"/>
    <property type="project" value="UniProtKB-UniRule"/>
</dbReference>
<organism evidence="11 12">
    <name type="scientific">Halobacillus salinus</name>
    <dbReference type="NCBI Taxonomy" id="192814"/>
    <lineage>
        <taxon>Bacteria</taxon>
        <taxon>Bacillati</taxon>
        <taxon>Bacillota</taxon>
        <taxon>Bacilli</taxon>
        <taxon>Bacillales</taxon>
        <taxon>Bacillaceae</taxon>
        <taxon>Halobacillus</taxon>
    </lineage>
</organism>
<keyword evidence="5 9" id="KW-0627">Porphyrin biosynthesis</keyword>
<dbReference type="InterPro" id="IPR003754">
    <property type="entry name" value="4pyrrol_synth_uPrphyn_synth"/>
</dbReference>
<dbReference type="InterPro" id="IPR036108">
    <property type="entry name" value="4pyrrol_syn_uPrphyn_synt_sf"/>
</dbReference>
<proteinExistence type="inferred from homology"/>
<dbReference type="InterPro" id="IPR039793">
    <property type="entry name" value="UROS/Hem4"/>
</dbReference>
<evidence type="ECO:0000259" key="10">
    <source>
        <dbReference type="Pfam" id="PF02602"/>
    </source>
</evidence>
<protein>
    <recommendedName>
        <fullName evidence="7 9">Uroporphyrinogen-III synthase</fullName>
        <ecNumber evidence="3 9">4.2.1.75</ecNumber>
    </recommendedName>
</protein>
<keyword evidence="4 9" id="KW-0456">Lyase</keyword>
<keyword evidence="12" id="KW-1185">Reference proteome</keyword>
<comment type="caution">
    <text evidence="11">The sequence shown here is derived from an EMBL/GenBank/DDBJ whole genome shotgun (WGS) entry which is preliminary data.</text>
</comment>
<evidence type="ECO:0000256" key="4">
    <source>
        <dbReference type="ARBA" id="ARBA00023239"/>
    </source>
</evidence>
<dbReference type="Proteomes" id="UP000297982">
    <property type="component" value="Unassembled WGS sequence"/>
</dbReference>
<reference evidence="11 12" key="1">
    <citation type="journal article" date="2003" name="Int. J. Syst. Evol. Microbiol.">
        <title>Halobacillus salinus sp. nov., isolated from a salt lake on the coast of the East Sea in Korea.</title>
        <authorList>
            <person name="Yoon J.H."/>
            <person name="Kang K.H."/>
            <person name="Park Y.H."/>
        </authorList>
    </citation>
    <scope>NUCLEOTIDE SEQUENCE [LARGE SCALE GENOMIC DNA]</scope>
    <source>
        <strain evidence="11 12">HSL-3</strain>
    </source>
</reference>
<dbReference type="EMBL" id="SRJC01000001">
    <property type="protein sequence ID" value="TGB04146.1"/>
    <property type="molecule type" value="Genomic_DNA"/>
</dbReference>
<name>A0A4Z0H4G0_9BACI</name>
<feature type="domain" description="Tetrapyrrole biosynthesis uroporphyrinogen III synthase" evidence="10">
    <location>
        <begin position="21"/>
        <end position="242"/>
    </location>
</feature>
<dbReference type="STRING" id="192814.GCA_900166575_01092"/>
<comment type="pathway">
    <text evidence="1 9">Porphyrin-containing compound metabolism; protoporphyrin-IX biosynthesis; coproporphyrinogen-III from 5-aminolevulinate: step 3/4.</text>
</comment>
<dbReference type="AlphaFoldDB" id="A0A4Z0H4G0"/>
<comment type="catalytic activity">
    <reaction evidence="8 9">
        <text>hydroxymethylbilane = uroporphyrinogen III + H2O</text>
        <dbReference type="Rhea" id="RHEA:18965"/>
        <dbReference type="ChEBI" id="CHEBI:15377"/>
        <dbReference type="ChEBI" id="CHEBI:57308"/>
        <dbReference type="ChEBI" id="CHEBI:57845"/>
        <dbReference type="EC" id="4.2.1.75"/>
    </reaction>
</comment>